<dbReference type="Gene3D" id="1.20.1250.20">
    <property type="entry name" value="MFS general substrate transporter like domains"/>
    <property type="match status" value="1"/>
</dbReference>
<keyword evidence="6 7" id="KW-0472">Membrane</keyword>
<evidence type="ECO:0008006" key="12">
    <source>
        <dbReference type="Google" id="ProtNLM"/>
    </source>
</evidence>
<sequence>MPILLNRLISLTAQYGYTVALNIILAKISVNSVLFLWCAKIVGSLLSLPANRQLNRIQNKKTLLISLEIAKAGIFGVMPLLFRHWLLFGLVLLVEIISDVFDGNLTAFVPKVVERENLSRFDASITSVGSISYFVGPLLVGVLQGQPESLLFYIYGLVTFLGGLTLWLLPIVEFESNRRETGLSLLKLDFVQAIRAILSVKGLAAICLVYLLLDNMGTGLDSFEIIFVTKIIGLTAAQYAFSLSFLAVVFLIVSAALAFWRIGLRSQTVFQIGAVIYIGYAVVMLISRQFGILLVSYTLLAIGLTLMGNMVDNLIQINIDDENRSQVFILESMLTNILSAVTVFVLGILQNTGLGINLAYWGLVGLTVMVVSIIEIVNRQRT</sequence>
<feature type="transmembrane region" description="Helical" evidence="7">
    <location>
        <begin position="292"/>
        <end position="315"/>
    </location>
</feature>
<dbReference type="Pfam" id="PF07690">
    <property type="entry name" value="MFS_1"/>
    <property type="match status" value="1"/>
</dbReference>
<comment type="caution">
    <text evidence="8">The sequence shown here is derived from an EMBL/GenBank/DDBJ whole genome shotgun (WGS) entry which is preliminary data.</text>
</comment>
<feature type="transmembrane region" description="Helical" evidence="7">
    <location>
        <begin position="121"/>
        <end position="144"/>
    </location>
</feature>
<dbReference type="GO" id="GO:0022857">
    <property type="term" value="F:transmembrane transporter activity"/>
    <property type="evidence" value="ECO:0007669"/>
    <property type="project" value="InterPro"/>
</dbReference>
<evidence type="ECO:0000256" key="4">
    <source>
        <dbReference type="ARBA" id="ARBA00022692"/>
    </source>
</evidence>
<dbReference type="InterPro" id="IPR036259">
    <property type="entry name" value="MFS_trans_sf"/>
</dbReference>
<dbReference type="Proteomes" id="UP000019488">
    <property type="component" value="Unassembled WGS sequence"/>
</dbReference>
<dbReference type="EMBL" id="AZFY01000148">
    <property type="protein sequence ID" value="KRM01778.1"/>
    <property type="molecule type" value="Genomic_DNA"/>
</dbReference>
<dbReference type="InterPro" id="IPR011701">
    <property type="entry name" value="MFS"/>
</dbReference>
<dbReference type="GO" id="GO:0005886">
    <property type="term" value="C:plasma membrane"/>
    <property type="evidence" value="ECO:0007669"/>
    <property type="project" value="UniProtKB-SubCell"/>
</dbReference>
<feature type="transmembrane region" description="Helical" evidence="7">
    <location>
        <begin position="358"/>
        <end position="377"/>
    </location>
</feature>
<dbReference type="AlphaFoldDB" id="X0PI54"/>
<evidence type="ECO:0000313" key="9">
    <source>
        <dbReference type="EMBL" id="KRM01778.1"/>
    </source>
</evidence>
<evidence type="ECO:0000256" key="5">
    <source>
        <dbReference type="ARBA" id="ARBA00022989"/>
    </source>
</evidence>
<organism evidence="8 10">
    <name type="scientific">Lentilactobacillus farraginis DSM 18382 = JCM 14108</name>
    <dbReference type="NCBI Taxonomy" id="1423743"/>
    <lineage>
        <taxon>Bacteria</taxon>
        <taxon>Bacillati</taxon>
        <taxon>Bacillota</taxon>
        <taxon>Bacilli</taxon>
        <taxon>Lactobacillales</taxon>
        <taxon>Lactobacillaceae</taxon>
        <taxon>Lentilactobacillus</taxon>
    </lineage>
</organism>
<dbReference type="PATRIC" id="fig|1423743.5.peg.1541"/>
<reference evidence="9 11" key="2">
    <citation type="journal article" date="2015" name="Genome Announc.">
        <title>Expanding the biotechnology potential of lactobacilli through comparative genomics of 213 strains and associated genera.</title>
        <authorList>
            <person name="Sun Z."/>
            <person name="Harris H.M."/>
            <person name="McCann A."/>
            <person name="Guo C."/>
            <person name="Argimon S."/>
            <person name="Zhang W."/>
            <person name="Yang X."/>
            <person name="Jeffery I.B."/>
            <person name="Cooney J.C."/>
            <person name="Kagawa T.F."/>
            <person name="Liu W."/>
            <person name="Song Y."/>
            <person name="Salvetti E."/>
            <person name="Wrobel A."/>
            <person name="Rasinkangas P."/>
            <person name="Parkhill J."/>
            <person name="Rea M.C."/>
            <person name="O'Sullivan O."/>
            <person name="Ritari J."/>
            <person name="Douillard F.P."/>
            <person name="Paul Ross R."/>
            <person name="Yang R."/>
            <person name="Briner A.E."/>
            <person name="Felis G.E."/>
            <person name="de Vos W.M."/>
            <person name="Barrangou R."/>
            <person name="Klaenhammer T.R."/>
            <person name="Caufield P.W."/>
            <person name="Cui Y."/>
            <person name="Zhang H."/>
            <person name="O'Toole P.W."/>
        </authorList>
    </citation>
    <scope>NUCLEOTIDE SEQUENCE [LARGE SCALE GENOMIC DNA]</scope>
    <source>
        <strain evidence="9 11">DSM 18382</strain>
    </source>
</reference>
<keyword evidence="3" id="KW-1003">Cell membrane</keyword>
<evidence type="ECO:0000313" key="11">
    <source>
        <dbReference type="Proteomes" id="UP000051966"/>
    </source>
</evidence>
<keyword evidence="4 7" id="KW-0812">Transmembrane</keyword>
<evidence type="ECO:0000256" key="6">
    <source>
        <dbReference type="ARBA" id="ARBA00023136"/>
    </source>
</evidence>
<protein>
    <recommendedName>
        <fullName evidence="12">MFS transporter</fullName>
    </recommendedName>
</protein>
<dbReference type="eggNOG" id="COG2814">
    <property type="taxonomic scope" value="Bacteria"/>
</dbReference>
<dbReference type="PANTHER" id="PTHR43266:SF7">
    <property type="entry name" value="TRANSPORTER, PUTATIVE-RELATED"/>
    <property type="match status" value="1"/>
</dbReference>
<dbReference type="SUPFAM" id="SSF103473">
    <property type="entry name" value="MFS general substrate transporter"/>
    <property type="match status" value="1"/>
</dbReference>
<dbReference type="PANTHER" id="PTHR43266">
    <property type="entry name" value="MACROLIDE-EFFLUX PROTEIN"/>
    <property type="match status" value="1"/>
</dbReference>
<evidence type="ECO:0000256" key="1">
    <source>
        <dbReference type="ARBA" id="ARBA00004651"/>
    </source>
</evidence>
<feature type="transmembrane region" description="Helical" evidence="7">
    <location>
        <begin position="327"/>
        <end position="346"/>
    </location>
</feature>
<evidence type="ECO:0000313" key="10">
    <source>
        <dbReference type="Proteomes" id="UP000019488"/>
    </source>
</evidence>
<evidence type="ECO:0000256" key="7">
    <source>
        <dbReference type="SAM" id="Phobius"/>
    </source>
</evidence>
<accession>X0PI54</accession>
<feature type="transmembrane region" description="Helical" evidence="7">
    <location>
        <begin position="239"/>
        <end position="262"/>
    </location>
</feature>
<proteinExistence type="predicted"/>
<feature type="transmembrane region" description="Helical" evidence="7">
    <location>
        <begin position="193"/>
        <end position="213"/>
    </location>
</feature>
<feature type="transmembrane region" description="Helical" evidence="7">
    <location>
        <begin position="20"/>
        <end position="42"/>
    </location>
</feature>
<dbReference type="EMBL" id="BAKI01000008">
    <property type="protein sequence ID" value="GAF36186.1"/>
    <property type="molecule type" value="Genomic_DNA"/>
</dbReference>
<evidence type="ECO:0000256" key="3">
    <source>
        <dbReference type="ARBA" id="ARBA00022475"/>
    </source>
</evidence>
<reference evidence="8" key="1">
    <citation type="journal article" date="2014" name="Genome Announc.">
        <title>Draft Genome Sequences of Two Lactobacillus Strains, L. farraginis JCM 14108T and L. composti JCM 14202T, Isolated from Compost of Distilled Shochu Residue.</title>
        <authorList>
            <person name="Yuki M."/>
            <person name="Oshima K."/>
            <person name="Suda W."/>
            <person name="Kitahara M."/>
            <person name="Kitamura K."/>
            <person name="Iida T."/>
            <person name="Hattori M."/>
            <person name="Ohkuma M."/>
        </authorList>
    </citation>
    <scope>NUCLEOTIDE SEQUENCE [LARGE SCALE GENOMIC DNA]</scope>
    <source>
        <strain evidence="8">JCM 14108</strain>
    </source>
</reference>
<name>X0PI54_9LACO</name>
<gene>
    <name evidence="9" type="ORF">FD41_GL001487</name>
    <name evidence="8" type="ORF">JCM14108_1141</name>
</gene>
<feature type="transmembrane region" description="Helical" evidence="7">
    <location>
        <begin position="269"/>
        <end position="286"/>
    </location>
</feature>
<feature type="transmembrane region" description="Helical" evidence="7">
    <location>
        <begin position="63"/>
        <end position="82"/>
    </location>
</feature>
<dbReference type="Proteomes" id="UP000051966">
    <property type="component" value="Unassembled WGS sequence"/>
</dbReference>
<evidence type="ECO:0000313" key="8">
    <source>
        <dbReference type="EMBL" id="GAF36186.1"/>
    </source>
</evidence>
<feature type="transmembrane region" description="Helical" evidence="7">
    <location>
        <begin position="150"/>
        <end position="172"/>
    </location>
</feature>
<keyword evidence="5 7" id="KW-1133">Transmembrane helix</keyword>
<keyword evidence="11" id="KW-1185">Reference proteome</keyword>
<dbReference type="STRING" id="1423743.FD41_GL001487"/>
<dbReference type="RefSeq" id="WP_035178792.1">
    <property type="nucleotide sequence ID" value="NZ_AZFY01000148.1"/>
</dbReference>
<keyword evidence="2" id="KW-0813">Transport</keyword>
<evidence type="ECO:0000256" key="2">
    <source>
        <dbReference type="ARBA" id="ARBA00022448"/>
    </source>
</evidence>
<dbReference type="OrthoDB" id="2284004at2"/>
<comment type="subcellular location">
    <subcellularLocation>
        <location evidence="1">Cell membrane</location>
        <topology evidence="1">Multi-pass membrane protein</topology>
    </subcellularLocation>
</comment>